<dbReference type="PANTHER" id="PTHR12526">
    <property type="entry name" value="GLYCOSYLTRANSFERASE"/>
    <property type="match status" value="1"/>
</dbReference>
<sequence length="718" mass="82599">MQNLKEKMDMRKISSLRVISWHLFASVSIYPTCFIIGQIIKKEITFENIHISEWATSFIAYLSIFITFKSHNINEKGLIIPAIKISPASTFIFLLINEIIPIIIEKKRYIYYFFPTVIIVTTLYSIQKARENLRLKLESFIISMYIAFSSIAFFISSILVFPIGELQSNMVGAVISTFISTLTLIALNIFEQNNIRSRSAPPLIIPFALISSSLWIIHLILFAGASTATLNQKLLAIGLYFAIFISTIKISFPFNARELIFDPNTKSIRYFTRAYWRHRIMSLVFKTIAQNEHTVANLHLNPDHLSPNSGKRTAWIVSYTGVSNEPRVLRQAKALMDDGWRVVVCGFDGHSPRPVEWTYVRLPSSYAFTPVFNGLLALTRKVSRVLMVFGRPRFLFRWAPHTYQLGHPLYLNIRLHLWNLVRQNPKLKADLVIAHDYYTCDACYQVASHYNAKFSVDCHEYAREQYSFDTEWLRWEKPYIDVFEDYYLRKADVVTVVCEGIGNLLNEDHELKQPSVVIRNVPFAAPQPFRPVGDRIRVVYHGDLSKTRQIHVAIQSVPLWREDIDLVLRGSGPSDYIDDLKEQVNKLNIRSRVFFEEPVPFDQIVPKANEADIGFYSYEAYSPQIRFSLPNKFFEYIMAGLAICVSDLPEVARLAHYYGLGKLIPDHSPEAIAKAINSFSKDDIERHKKAAVAAALELNWQIESKRLMAAYNGLYQND</sequence>
<organism evidence="3 4">
    <name type="scientific">Pyruvatibacter mobilis</name>
    <dbReference type="NCBI Taxonomy" id="1712261"/>
    <lineage>
        <taxon>Bacteria</taxon>
        <taxon>Pseudomonadati</taxon>
        <taxon>Pseudomonadota</taxon>
        <taxon>Alphaproteobacteria</taxon>
        <taxon>Hyphomicrobiales</taxon>
        <taxon>Parvibaculaceae</taxon>
        <taxon>Pyruvatibacter</taxon>
    </lineage>
</organism>
<keyword evidence="4" id="KW-1185">Reference proteome</keyword>
<evidence type="ECO:0000259" key="2">
    <source>
        <dbReference type="Pfam" id="PF13579"/>
    </source>
</evidence>
<dbReference type="GO" id="GO:0016757">
    <property type="term" value="F:glycosyltransferase activity"/>
    <property type="evidence" value="ECO:0007669"/>
    <property type="project" value="UniProtKB-ARBA"/>
</dbReference>
<name>A0A845Q8G3_9HYPH</name>
<dbReference type="Proteomes" id="UP000470384">
    <property type="component" value="Unassembled WGS sequence"/>
</dbReference>
<dbReference type="EMBL" id="WXYQ01000001">
    <property type="protein sequence ID" value="NBG94396.1"/>
    <property type="molecule type" value="Genomic_DNA"/>
</dbReference>
<feature type="transmembrane region" description="Helical" evidence="1">
    <location>
        <begin position="139"/>
        <end position="164"/>
    </location>
</feature>
<dbReference type="RefSeq" id="WP_160586500.1">
    <property type="nucleotide sequence ID" value="NZ_BMHN01000001.1"/>
</dbReference>
<comment type="caution">
    <text evidence="3">The sequence shown here is derived from an EMBL/GenBank/DDBJ whole genome shotgun (WGS) entry which is preliminary data.</text>
</comment>
<protein>
    <submittedName>
        <fullName evidence="3">Glycosyltransferase</fullName>
    </submittedName>
</protein>
<dbReference type="Gene3D" id="3.40.50.2000">
    <property type="entry name" value="Glycogen Phosphorylase B"/>
    <property type="match status" value="2"/>
</dbReference>
<proteinExistence type="predicted"/>
<feature type="transmembrane region" description="Helical" evidence="1">
    <location>
        <begin position="234"/>
        <end position="252"/>
    </location>
</feature>
<keyword evidence="3" id="KW-0808">Transferase</keyword>
<feature type="transmembrane region" description="Helical" evidence="1">
    <location>
        <begin position="202"/>
        <end position="222"/>
    </location>
</feature>
<dbReference type="OrthoDB" id="9783380at2"/>
<evidence type="ECO:0000256" key="1">
    <source>
        <dbReference type="SAM" id="Phobius"/>
    </source>
</evidence>
<feature type="domain" description="Glycosyltransferase subfamily 4-like N-terminal" evidence="2">
    <location>
        <begin position="326"/>
        <end position="511"/>
    </location>
</feature>
<reference evidence="3 4" key="1">
    <citation type="journal article" date="2016" name="Int. J. Syst. Evol. Microbiol.">
        <title>Pyruvatibacter mobilis gen. nov., sp. nov., a marine bacterium from the culture broth of Picochlorum sp. 122.</title>
        <authorList>
            <person name="Wang G."/>
            <person name="Tang M."/>
            <person name="Wu H."/>
            <person name="Dai S."/>
            <person name="Li T."/>
            <person name="Chen C."/>
            <person name="He H."/>
            <person name="Fan J."/>
            <person name="Xiang W."/>
            <person name="Li X."/>
        </authorList>
    </citation>
    <scope>NUCLEOTIDE SEQUENCE [LARGE SCALE GENOMIC DNA]</scope>
    <source>
        <strain evidence="3 4">GYP-11</strain>
    </source>
</reference>
<feature type="transmembrane region" description="Helical" evidence="1">
    <location>
        <begin position="170"/>
        <end position="190"/>
    </location>
</feature>
<dbReference type="AlphaFoldDB" id="A0A845Q8G3"/>
<dbReference type="Pfam" id="PF13579">
    <property type="entry name" value="Glyco_trans_4_4"/>
    <property type="match status" value="1"/>
</dbReference>
<feature type="transmembrane region" description="Helical" evidence="1">
    <location>
        <begin position="109"/>
        <end position="127"/>
    </location>
</feature>
<gene>
    <name evidence="3" type="ORF">GTQ45_01460</name>
</gene>
<dbReference type="Pfam" id="PF13692">
    <property type="entry name" value="Glyco_trans_1_4"/>
    <property type="match status" value="1"/>
</dbReference>
<feature type="transmembrane region" description="Helical" evidence="1">
    <location>
        <begin position="21"/>
        <end position="39"/>
    </location>
</feature>
<feature type="transmembrane region" description="Helical" evidence="1">
    <location>
        <begin position="80"/>
        <end position="103"/>
    </location>
</feature>
<dbReference type="SUPFAM" id="SSF53756">
    <property type="entry name" value="UDP-Glycosyltransferase/glycogen phosphorylase"/>
    <property type="match status" value="1"/>
</dbReference>
<dbReference type="InterPro" id="IPR028098">
    <property type="entry name" value="Glyco_trans_4-like_N"/>
</dbReference>
<keyword evidence="1" id="KW-1133">Transmembrane helix</keyword>
<keyword evidence="1" id="KW-0812">Transmembrane</keyword>
<evidence type="ECO:0000313" key="4">
    <source>
        <dbReference type="Proteomes" id="UP000470384"/>
    </source>
</evidence>
<accession>A0A845Q8G3</accession>
<evidence type="ECO:0000313" key="3">
    <source>
        <dbReference type="EMBL" id="NBG94396.1"/>
    </source>
</evidence>
<keyword evidence="1" id="KW-0472">Membrane</keyword>